<name>A0ACB6R5D5_9PLEO</name>
<sequence length="237" mass="26718">MNAEKINIDSRNGLPLYLPLSSHNGTRILYDYTPSSRKRCGYSIILLSLLQSHTPILLHFANIPGKLTSLPNSDRLSYHCPHTAYLTLLYILDYIVRLHALFLFQYFSSSRLLDPALEMYVETLAELAIARPTSHCGLVAEALEGLTSLCKTLAVGRMGCSFRKEVGGLQYMELTLRSCVALYSQAVGATASYSKSTCEGWKLELVMFVSFSPIMRRQNYTLFLIRNESRFHNTAMN</sequence>
<dbReference type="Proteomes" id="UP000799755">
    <property type="component" value="Unassembled WGS sequence"/>
</dbReference>
<comment type="caution">
    <text evidence="1">The sequence shown here is derived from an EMBL/GenBank/DDBJ whole genome shotgun (WGS) entry which is preliminary data.</text>
</comment>
<evidence type="ECO:0000313" key="2">
    <source>
        <dbReference type="Proteomes" id="UP000799755"/>
    </source>
</evidence>
<keyword evidence="2" id="KW-1185">Reference proteome</keyword>
<dbReference type="EMBL" id="MU003498">
    <property type="protein sequence ID" value="KAF2474053.1"/>
    <property type="molecule type" value="Genomic_DNA"/>
</dbReference>
<proteinExistence type="predicted"/>
<organism evidence="1 2">
    <name type="scientific">Lindgomyces ingoldianus</name>
    <dbReference type="NCBI Taxonomy" id="673940"/>
    <lineage>
        <taxon>Eukaryota</taxon>
        <taxon>Fungi</taxon>
        <taxon>Dikarya</taxon>
        <taxon>Ascomycota</taxon>
        <taxon>Pezizomycotina</taxon>
        <taxon>Dothideomycetes</taxon>
        <taxon>Pleosporomycetidae</taxon>
        <taxon>Pleosporales</taxon>
        <taxon>Lindgomycetaceae</taxon>
        <taxon>Lindgomyces</taxon>
    </lineage>
</organism>
<accession>A0ACB6R5D5</accession>
<gene>
    <name evidence="1" type="ORF">BDR25DRAFT_351585</name>
</gene>
<evidence type="ECO:0000313" key="1">
    <source>
        <dbReference type="EMBL" id="KAF2474053.1"/>
    </source>
</evidence>
<reference evidence="1" key="1">
    <citation type="journal article" date="2020" name="Stud. Mycol.">
        <title>101 Dothideomycetes genomes: a test case for predicting lifestyles and emergence of pathogens.</title>
        <authorList>
            <person name="Haridas S."/>
            <person name="Albert R."/>
            <person name="Binder M."/>
            <person name="Bloem J."/>
            <person name="Labutti K."/>
            <person name="Salamov A."/>
            <person name="Andreopoulos B."/>
            <person name="Baker S."/>
            <person name="Barry K."/>
            <person name="Bills G."/>
            <person name="Bluhm B."/>
            <person name="Cannon C."/>
            <person name="Castanera R."/>
            <person name="Culley D."/>
            <person name="Daum C."/>
            <person name="Ezra D."/>
            <person name="Gonzalez J."/>
            <person name="Henrissat B."/>
            <person name="Kuo A."/>
            <person name="Liang C."/>
            <person name="Lipzen A."/>
            <person name="Lutzoni F."/>
            <person name="Magnuson J."/>
            <person name="Mondo S."/>
            <person name="Nolan M."/>
            <person name="Ohm R."/>
            <person name="Pangilinan J."/>
            <person name="Park H.-J."/>
            <person name="Ramirez L."/>
            <person name="Alfaro M."/>
            <person name="Sun H."/>
            <person name="Tritt A."/>
            <person name="Yoshinaga Y."/>
            <person name="Zwiers L.-H."/>
            <person name="Turgeon B."/>
            <person name="Goodwin S."/>
            <person name="Spatafora J."/>
            <person name="Crous P."/>
            <person name="Grigoriev I."/>
        </authorList>
    </citation>
    <scope>NUCLEOTIDE SEQUENCE</scope>
    <source>
        <strain evidence="1">ATCC 200398</strain>
    </source>
</reference>
<protein>
    <submittedName>
        <fullName evidence="1">Uncharacterized protein</fullName>
    </submittedName>
</protein>